<accession>A0A3S0C2V8</accession>
<evidence type="ECO:0000259" key="2">
    <source>
        <dbReference type="PROSITE" id="PS50937"/>
    </source>
</evidence>
<dbReference type="OrthoDB" id="9808480at2"/>
<dbReference type="Pfam" id="PF13411">
    <property type="entry name" value="MerR_1"/>
    <property type="match status" value="1"/>
</dbReference>
<gene>
    <name evidence="3" type="ORF">EAH68_02105</name>
</gene>
<dbReference type="Proteomes" id="UP000274907">
    <property type="component" value="Unassembled WGS sequence"/>
</dbReference>
<dbReference type="PANTHER" id="PTHR30204:SF93">
    <property type="entry name" value="HTH MERR-TYPE DOMAIN-CONTAINING PROTEIN"/>
    <property type="match status" value="1"/>
</dbReference>
<dbReference type="GO" id="GO:0003700">
    <property type="term" value="F:DNA-binding transcription factor activity"/>
    <property type="evidence" value="ECO:0007669"/>
    <property type="project" value="InterPro"/>
</dbReference>
<dbReference type="SUPFAM" id="SSF46955">
    <property type="entry name" value="Putative DNA-binding domain"/>
    <property type="match status" value="1"/>
</dbReference>
<keyword evidence="4" id="KW-1185">Reference proteome</keyword>
<dbReference type="InterPro" id="IPR000551">
    <property type="entry name" value="MerR-type_HTH_dom"/>
</dbReference>
<name>A0A3S0C2V8_9CORY</name>
<keyword evidence="1" id="KW-0238">DNA-binding</keyword>
<proteinExistence type="predicted"/>
<dbReference type="InterPro" id="IPR009061">
    <property type="entry name" value="DNA-bd_dom_put_sf"/>
</dbReference>
<dbReference type="EMBL" id="RXHJ01000002">
    <property type="protein sequence ID" value="RSZ65568.1"/>
    <property type="molecule type" value="Genomic_DNA"/>
</dbReference>
<dbReference type="PRINTS" id="PR00040">
    <property type="entry name" value="HTHMERR"/>
</dbReference>
<protein>
    <submittedName>
        <fullName evidence="3">MerR family transcriptional regulator</fullName>
    </submittedName>
</protein>
<evidence type="ECO:0000313" key="3">
    <source>
        <dbReference type="EMBL" id="RSZ65568.1"/>
    </source>
</evidence>
<dbReference type="InterPro" id="IPR047057">
    <property type="entry name" value="MerR_fam"/>
</dbReference>
<dbReference type="CDD" id="cd01282">
    <property type="entry name" value="HTH_MerR-like_sg3"/>
    <property type="match status" value="1"/>
</dbReference>
<evidence type="ECO:0000313" key="4">
    <source>
        <dbReference type="Proteomes" id="UP000274907"/>
    </source>
</evidence>
<evidence type="ECO:0000256" key="1">
    <source>
        <dbReference type="ARBA" id="ARBA00023125"/>
    </source>
</evidence>
<dbReference type="PANTHER" id="PTHR30204">
    <property type="entry name" value="REDOX-CYCLING DRUG-SENSING TRANSCRIPTIONAL ACTIVATOR SOXR"/>
    <property type="match status" value="1"/>
</dbReference>
<dbReference type="PROSITE" id="PS50937">
    <property type="entry name" value="HTH_MERR_2"/>
    <property type="match status" value="1"/>
</dbReference>
<comment type="caution">
    <text evidence="3">The sequence shown here is derived from an EMBL/GenBank/DDBJ whole genome shotgun (WGS) entry which is preliminary data.</text>
</comment>
<organism evidence="3 4">
    <name type="scientific">Corynebacterium hylobatis</name>
    <dbReference type="NCBI Taxonomy" id="1859290"/>
    <lineage>
        <taxon>Bacteria</taxon>
        <taxon>Bacillati</taxon>
        <taxon>Actinomycetota</taxon>
        <taxon>Actinomycetes</taxon>
        <taxon>Mycobacteriales</taxon>
        <taxon>Corynebacteriaceae</taxon>
        <taxon>Corynebacterium</taxon>
    </lineage>
</organism>
<dbReference type="SMART" id="SM00422">
    <property type="entry name" value="HTH_MERR"/>
    <property type="match status" value="1"/>
</dbReference>
<feature type="domain" description="HTH merR-type" evidence="2">
    <location>
        <begin position="1"/>
        <end position="68"/>
    </location>
</feature>
<dbReference type="Gene3D" id="1.10.1660.10">
    <property type="match status" value="1"/>
</dbReference>
<sequence length="119" mass="13768">MRIGELAKRTGVPTRMLRYYEEQGLITPLRLDNGYREYDEYLVARVQKIRGLLDAGIPTRIISHMLPCLNDTSGTIVADPDPELRAMLVEQRDKMVERIAFLEQNRDALTRYIDAMDRA</sequence>
<dbReference type="GO" id="GO:0003677">
    <property type="term" value="F:DNA binding"/>
    <property type="evidence" value="ECO:0007669"/>
    <property type="project" value="UniProtKB-KW"/>
</dbReference>
<reference evidence="3 4" key="1">
    <citation type="submission" date="2018-12" db="EMBL/GenBank/DDBJ databases">
        <title>YIM 101343 draft genome.</title>
        <authorList>
            <person name="Chen X."/>
        </authorList>
    </citation>
    <scope>NUCLEOTIDE SEQUENCE [LARGE SCALE GENOMIC DNA]</scope>
    <source>
        <strain evidence="3 4">YIM 101343</strain>
    </source>
</reference>
<dbReference type="AlphaFoldDB" id="A0A3S0C2V8"/>